<feature type="signal peptide" evidence="1">
    <location>
        <begin position="1"/>
        <end position="24"/>
    </location>
</feature>
<proteinExistence type="predicted"/>
<keyword evidence="4" id="KW-1185">Reference proteome</keyword>
<dbReference type="Proteomes" id="UP000315724">
    <property type="component" value="Chromosome"/>
</dbReference>
<dbReference type="GO" id="GO:0017040">
    <property type="term" value="F:N-acylsphingosine amidohydrolase activity"/>
    <property type="evidence" value="ECO:0007669"/>
    <property type="project" value="UniProtKB-EC"/>
</dbReference>
<dbReference type="InterPro" id="IPR031329">
    <property type="entry name" value="NEUT/ALK_ceramidase_N"/>
</dbReference>
<dbReference type="Pfam" id="PF04734">
    <property type="entry name" value="Ceramidase_alk"/>
    <property type="match status" value="1"/>
</dbReference>
<organism evidence="3 4">
    <name type="scientific">Thalassoglobus polymorphus</name>
    <dbReference type="NCBI Taxonomy" id="2527994"/>
    <lineage>
        <taxon>Bacteria</taxon>
        <taxon>Pseudomonadati</taxon>
        <taxon>Planctomycetota</taxon>
        <taxon>Planctomycetia</taxon>
        <taxon>Planctomycetales</taxon>
        <taxon>Planctomycetaceae</taxon>
        <taxon>Thalassoglobus</taxon>
    </lineage>
</organism>
<keyword evidence="3" id="KW-0378">Hydrolase</keyword>
<dbReference type="OrthoDB" id="264270at2"/>
<name>A0A517QLQ7_9PLAN</name>
<evidence type="ECO:0000313" key="4">
    <source>
        <dbReference type="Proteomes" id="UP000315724"/>
    </source>
</evidence>
<dbReference type="RefSeq" id="WP_145197910.1">
    <property type="nucleotide sequence ID" value="NZ_CP036267.1"/>
</dbReference>
<dbReference type="EC" id="3.5.1.23" evidence="3"/>
<reference evidence="3 4" key="1">
    <citation type="submission" date="2019-02" db="EMBL/GenBank/DDBJ databases">
        <title>Deep-cultivation of Planctomycetes and their phenomic and genomic characterization uncovers novel biology.</title>
        <authorList>
            <person name="Wiegand S."/>
            <person name="Jogler M."/>
            <person name="Boedeker C."/>
            <person name="Pinto D."/>
            <person name="Vollmers J."/>
            <person name="Rivas-Marin E."/>
            <person name="Kohn T."/>
            <person name="Peeters S.H."/>
            <person name="Heuer A."/>
            <person name="Rast P."/>
            <person name="Oberbeckmann S."/>
            <person name="Bunk B."/>
            <person name="Jeske O."/>
            <person name="Meyerdierks A."/>
            <person name="Storesund J.E."/>
            <person name="Kallscheuer N."/>
            <person name="Luecker S."/>
            <person name="Lage O.M."/>
            <person name="Pohl T."/>
            <person name="Merkel B.J."/>
            <person name="Hornburger P."/>
            <person name="Mueller R.-W."/>
            <person name="Bruemmer F."/>
            <person name="Labrenz M."/>
            <person name="Spormann A.M."/>
            <person name="Op den Camp H."/>
            <person name="Overmann J."/>
            <person name="Amann R."/>
            <person name="Jetten M.S.M."/>
            <person name="Mascher T."/>
            <person name="Medema M.H."/>
            <person name="Devos D.P."/>
            <person name="Kaster A.-K."/>
            <person name="Ovreas L."/>
            <person name="Rohde M."/>
            <person name="Galperin M.Y."/>
            <person name="Jogler C."/>
        </authorList>
    </citation>
    <scope>NUCLEOTIDE SEQUENCE [LARGE SCALE GENOMIC DNA]</scope>
    <source>
        <strain evidence="3 4">Mal48</strain>
    </source>
</reference>
<keyword evidence="1" id="KW-0732">Signal</keyword>
<feature type="chain" id="PRO_5021894278" evidence="1">
    <location>
        <begin position="25"/>
        <end position="457"/>
    </location>
</feature>
<evidence type="ECO:0000313" key="3">
    <source>
        <dbReference type="EMBL" id="QDT32563.1"/>
    </source>
</evidence>
<feature type="domain" description="Neutral/alkaline non-lysosomal ceramidase N-terminal" evidence="2">
    <location>
        <begin position="29"/>
        <end position="254"/>
    </location>
</feature>
<dbReference type="EMBL" id="CP036267">
    <property type="protein sequence ID" value="QDT32563.1"/>
    <property type="molecule type" value="Genomic_DNA"/>
</dbReference>
<dbReference type="AlphaFoldDB" id="A0A517QLQ7"/>
<sequence length="457" mass="50360" precursor="true">MSFSFRSLSLICFAFILSVSPAAAGWKGGVAKSNITPQQPMPMSGYASRGSKHAESKLTDLWAKAILIEDESGHQAVLITLDLVGIDRALSQKICKEIGKKHNLKRKQISLATSHTHTGPVVGSTLSPMHYLLFDKENQQLVDDYAKFLTAQILKAVDQAFADRSEASFSWGSGEATFAVNRRNNKEPEVPNLRKAGELKGPSDHDVPVLVMKKKDEIRGIVFGYACHSTTISSFEWSGDYGGIAQINLEKEFPGAVALFWAGCGGDQNPLPRRTVELMNSYGRRLADAVTKVVNGPMHDIKGALKTNYEEVDLALATLPTKEELVDQSKSANKYVASRAKMHLDRLANGQEMSQNYPYPVQVWSLGKNVTWVFQGGEVVVDYAIRIKDEHGDQNLDNTNVWVAGYSNDVMAYIPSRRVLLEGGYEGGGSMIYYGLPTIWAPEVEETIIKSVEKLNQ</sequence>
<evidence type="ECO:0000259" key="2">
    <source>
        <dbReference type="Pfam" id="PF04734"/>
    </source>
</evidence>
<protein>
    <submittedName>
        <fullName evidence="3">Neutral ceramidase</fullName>
        <ecNumber evidence="3">3.5.1.23</ecNumber>
    </submittedName>
</protein>
<accession>A0A517QLQ7</accession>
<evidence type="ECO:0000256" key="1">
    <source>
        <dbReference type="SAM" id="SignalP"/>
    </source>
</evidence>
<dbReference type="KEGG" id="tpol:Mal48_18100"/>
<gene>
    <name evidence="3" type="ORF">Mal48_18100</name>
</gene>